<protein>
    <submittedName>
        <fullName evidence="1">Uncharacterized protein</fullName>
    </submittedName>
</protein>
<sequence length="194" mass="20534">MSRFAADHAFEGAPGRRHAALARGGGETVSGSRREGEGVMLSLWRAQRTRRRVAALVAPLVEGSRFRFGAIAEQAWSDPYVIGFLAMLITRLAELQAGKLDNDTLALVQAGAWADVTGQDEDTIGENLVLLSSANDSMFELGCRNGALVADALSGCLSQAESAGADEGPWDASPGRTDVEVLWADCFEARLPAG</sequence>
<reference evidence="1 2" key="1">
    <citation type="submission" date="2018-08" db="EMBL/GenBank/DDBJ databases">
        <title>Complete genome sequencing of Blastochloris tepida GI.</title>
        <authorList>
            <person name="Tsukatani Y."/>
            <person name="Mori H."/>
        </authorList>
    </citation>
    <scope>NUCLEOTIDE SEQUENCE [LARGE SCALE GENOMIC DNA]</scope>
    <source>
        <strain evidence="1 2">GI</strain>
    </source>
</reference>
<evidence type="ECO:0000313" key="2">
    <source>
        <dbReference type="Proteomes" id="UP000266934"/>
    </source>
</evidence>
<dbReference type="KEGG" id="blag:BLTE_12360"/>
<keyword evidence="2" id="KW-1185">Reference proteome</keyword>
<organism evidence="1 2">
    <name type="scientific">Blastochloris tepida</name>
    <dbReference type="NCBI Taxonomy" id="2233851"/>
    <lineage>
        <taxon>Bacteria</taxon>
        <taxon>Pseudomonadati</taxon>
        <taxon>Pseudomonadota</taxon>
        <taxon>Alphaproteobacteria</taxon>
        <taxon>Hyphomicrobiales</taxon>
        <taxon>Blastochloridaceae</taxon>
        <taxon>Blastochloris</taxon>
    </lineage>
</organism>
<proteinExistence type="predicted"/>
<accession>A0A348FZ18</accession>
<dbReference type="EMBL" id="AP018907">
    <property type="protein sequence ID" value="BBF92551.1"/>
    <property type="molecule type" value="Genomic_DNA"/>
</dbReference>
<gene>
    <name evidence="1" type="ORF">BLTE_12360</name>
</gene>
<dbReference type="Proteomes" id="UP000266934">
    <property type="component" value="Chromosome"/>
</dbReference>
<name>A0A348FZ18_9HYPH</name>
<dbReference type="AlphaFoldDB" id="A0A348FZ18"/>
<evidence type="ECO:0000313" key="1">
    <source>
        <dbReference type="EMBL" id="BBF92551.1"/>
    </source>
</evidence>